<gene>
    <name evidence="2" type="ORF">MSSIH_2521</name>
</gene>
<evidence type="ECO:0000256" key="1">
    <source>
        <dbReference type="SAM" id="Phobius"/>
    </source>
</evidence>
<feature type="transmembrane region" description="Helical" evidence="1">
    <location>
        <begin position="72"/>
        <end position="95"/>
    </location>
</feature>
<dbReference type="AlphaFoldDB" id="A0A0E3LB61"/>
<keyword evidence="1" id="KW-0472">Membrane</keyword>
<dbReference type="Proteomes" id="UP000033092">
    <property type="component" value="Chromosome"/>
</dbReference>
<organism evidence="2 3">
    <name type="scientific">Methanosarcina siciliae HI350</name>
    <dbReference type="NCBI Taxonomy" id="1434119"/>
    <lineage>
        <taxon>Archaea</taxon>
        <taxon>Methanobacteriati</taxon>
        <taxon>Methanobacteriota</taxon>
        <taxon>Stenosarchaea group</taxon>
        <taxon>Methanomicrobia</taxon>
        <taxon>Methanosarcinales</taxon>
        <taxon>Methanosarcinaceae</taxon>
        <taxon>Methanosarcina</taxon>
    </lineage>
</organism>
<sequence length="123" mass="14148">MSQESKLVFGFAGGYLEFFDNFFLFYSSPGDDEFINGFLQFGQAFSPLKSGFFPENLFRTDSPGITCLDFMVALYITVLTKNLAIFFVNVFFFQFASADRTLGFFFCNLLSLLSFKHSFHQEF</sequence>
<evidence type="ECO:0000313" key="2">
    <source>
        <dbReference type="EMBL" id="AKB33211.1"/>
    </source>
</evidence>
<dbReference type="KEGG" id="msz:MSSIH_2521"/>
<accession>A0A0E3LB61</accession>
<dbReference type="HOGENOM" id="CLU_2010135_0_0_2"/>
<proteinExistence type="predicted"/>
<reference evidence="2 3" key="1">
    <citation type="submission" date="2014-07" db="EMBL/GenBank/DDBJ databases">
        <title>Methanogenic archaea and the global carbon cycle.</title>
        <authorList>
            <person name="Henriksen J.R."/>
            <person name="Luke J."/>
            <person name="Reinhart S."/>
            <person name="Benedict M.N."/>
            <person name="Youngblut N.D."/>
            <person name="Metcalf M.E."/>
            <person name="Whitaker R.J."/>
            <person name="Metcalf W.W."/>
        </authorList>
    </citation>
    <scope>NUCLEOTIDE SEQUENCE [LARGE SCALE GENOMIC DNA]</scope>
    <source>
        <strain evidence="2 3">HI350</strain>
    </source>
</reference>
<keyword evidence="1" id="KW-1133">Transmembrane helix</keyword>
<keyword evidence="1" id="KW-0812">Transmembrane</keyword>
<name>A0A0E3LB61_9EURY</name>
<dbReference type="EMBL" id="CP009507">
    <property type="protein sequence ID" value="AKB33211.1"/>
    <property type="molecule type" value="Genomic_DNA"/>
</dbReference>
<evidence type="ECO:0000313" key="3">
    <source>
        <dbReference type="Proteomes" id="UP000033092"/>
    </source>
</evidence>
<feature type="transmembrane region" description="Helical" evidence="1">
    <location>
        <begin position="7"/>
        <end position="26"/>
    </location>
</feature>
<dbReference type="PATRIC" id="fig|1434119.4.peg.3314"/>
<protein>
    <submittedName>
        <fullName evidence="2">Uncharacterized protein</fullName>
    </submittedName>
</protein>